<keyword evidence="1" id="KW-0175">Coiled coil</keyword>
<dbReference type="Proteomes" id="UP001066276">
    <property type="component" value="Chromosome 6"/>
</dbReference>
<evidence type="ECO:0000256" key="1">
    <source>
        <dbReference type="SAM" id="Coils"/>
    </source>
</evidence>
<comment type="caution">
    <text evidence="2">The sequence shown here is derived from an EMBL/GenBank/DDBJ whole genome shotgun (WGS) entry which is preliminary data.</text>
</comment>
<name>A0AAV7R0H0_PLEWA</name>
<evidence type="ECO:0000313" key="2">
    <source>
        <dbReference type="EMBL" id="KAJ1144806.1"/>
    </source>
</evidence>
<reference evidence="2" key="1">
    <citation type="journal article" date="2022" name="bioRxiv">
        <title>Sequencing and chromosome-scale assembly of the giantPleurodeles waltlgenome.</title>
        <authorList>
            <person name="Brown T."/>
            <person name="Elewa A."/>
            <person name="Iarovenko S."/>
            <person name="Subramanian E."/>
            <person name="Araus A.J."/>
            <person name="Petzold A."/>
            <person name="Susuki M."/>
            <person name="Suzuki K.-i.T."/>
            <person name="Hayashi T."/>
            <person name="Toyoda A."/>
            <person name="Oliveira C."/>
            <person name="Osipova E."/>
            <person name="Leigh N.D."/>
            <person name="Simon A."/>
            <person name="Yun M.H."/>
        </authorList>
    </citation>
    <scope>NUCLEOTIDE SEQUENCE</scope>
    <source>
        <strain evidence="2">20211129_DDA</strain>
        <tissue evidence="2">Liver</tissue>
    </source>
</reference>
<dbReference type="EMBL" id="JANPWB010000010">
    <property type="protein sequence ID" value="KAJ1144806.1"/>
    <property type="molecule type" value="Genomic_DNA"/>
</dbReference>
<evidence type="ECO:0000313" key="3">
    <source>
        <dbReference type="Proteomes" id="UP001066276"/>
    </source>
</evidence>
<proteinExistence type="predicted"/>
<gene>
    <name evidence="2" type="ORF">NDU88_011101</name>
</gene>
<sequence>MAGEDNKPHVKRSKVEPAFLDSPIKSKTDINSTMDMILKKLLDVHDLAKSTKINTESMQLELTAIRADINTIDNKISEAEQRISDLEDARIKSDKELLFISYFYDFHEKKHCRRGRP</sequence>
<dbReference type="AlphaFoldDB" id="A0AAV7R0H0"/>
<feature type="coiled-coil region" evidence="1">
    <location>
        <begin position="62"/>
        <end position="96"/>
    </location>
</feature>
<keyword evidence="3" id="KW-1185">Reference proteome</keyword>
<organism evidence="2 3">
    <name type="scientific">Pleurodeles waltl</name>
    <name type="common">Iberian ribbed newt</name>
    <dbReference type="NCBI Taxonomy" id="8319"/>
    <lineage>
        <taxon>Eukaryota</taxon>
        <taxon>Metazoa</taxon>
        <taxon>Chordata</taxon>
        <taxon>Craniata</taxon>
        <taxon>Vertebrata</taxon>
        <taxon>Euteleostomi</taxon>
        <taxon>Amphibia</taxon>
        <taxon>Batrachia</taxon>
        <taxon>Caudata</taxon>
        <taxon>Salamandroidea</taxon>
        <taxon>Salamandridae</taxon>
        <taxon>Pleurodelinae</taxon>
        <taxon>Pleurodeles</taxon>
    </lineage>
</organism>
<accession>A0AAV7R0H0</accession>
<protein>
    <submittedName>
        <fullName evidence="2">Uncharacterized protein</fullName>
    </submittedName>
</protein>